<dbReference type="PANTHER" id="PTHR30250">
    <property type="entry name" value="PST FAMILY PREDICTED COLANIC ACID TRANSPORTER"/>
    <property type="match status" value="1"/>
</dbReference>
<feature type="transmembrane region" description="Helical" evidence="6">
    <location>
        <begin position="40"/>
        <end position="61"/>
    </location>
</feature>
<feature type="transmembrane region" description="Helical" evidence="6">
    <location>
        <begin position="327"/>
        <end position="350"/>
    </location>
</feature>
<dbReference type="InterPro" id="IPR050833">
    <property type="entry name" value="Poly_Biosynth_Transport"/>
</dbReference>
<dbReference type="GO" id="GO:0005886">
    <property type="term" value="C:plasma membrane"/>
    <property type="evidence" value="ECO:0007669"/>
    <property type="project" value="UniProtKB-SubCell"/>
</dbReference>
<feature type="transmembrane region" description="Helical" evidence="6">
    <location>
        <begin position="386"/>
        <end position="409"/>
    </location>
</feature>
<dbReference type="PANTHER" id="PTHR30250:SF11">
    <property type="entry name" value="O-ANTIGEN TRANSPORTER-RELATED"/>
    <property type="match status" value="1"/>
</dbReference>
<gene>
    <name evidence="7" type="ORF">SAMN05216410_0226</name>
</gene>
<reference evidence="7 8" key="1">
    <citation type="submission" date="2016-09" db="EMBL/GenBank/DDBJ databases">
        <authorList>
            <person name="Capua I."/>
            <person name="De Benedictis P."/>
            <person name="Joannis T."/>
            <person name="Lombin L.H."/>
            <person name="Cattoli G."/>
        </authorList>
    </citation>
    <scope>NUCLEOTIDE SEQUENCE [LARGE SCALE GENOMIC DNA]</scope>
    <source>
        <strain evidence="7 8">ISLP-3</strain>
    </source>
</reference>
<feature type="transmembrane region" description="Helical" evidence="6">
    <location>
        <begin position="362"/>
        <end position="380"/>
    </location>
</feature>
<keyword evidence="3 6" id="KW-0812">Transmembrane</keyword>
<comment type="subcellular location">
    <subcellularLocation>
        <location evidence="1">Cell membrane</location>
        <topology evidence="1">Multi-pass membrane protein</topology>
    </subcellularLocation>
</comment>
<name>A0A1G6XWU3_9MICO</name>
<organism evidence="7 8">
    <name type="scientific">Sanguibacter gelidistatuariae</name>
    <dbReference type="NCBI Taxonomy" id="1814289"/>
    <lineage>
        <taxon>Bacteria</taxon>
        <taxon>Bacillati</taxon>
        <taxon>Actinomycetota</taxon>
        <taxon>Actinomycetes</taxon>
        <taxon>Micrococcales</taxon>
        <taxon>Sanguibacteraceae</taxon>
        <taxon>Sanguibacter</taxon>
    </lineage>
</organism>
<feature type="transmembrane region" description="Helical" evidence="6">
    <location>
        <begin position="293"/>
        <end position="315"/>
    </location>
</feature>
<feature type="transmembrane region" description="Helical" evidence="6">
    <location>
        <begin position="12"/>
        <end position="34"/>
    </location>
</feature>
<dbReference type="EMBL" id="FMYH01000012">
    <property type="protein sequence ID" value="SDD82451.1"/>
    <property type="molecule type" value="Genomic_DNA"/>
</dbReference>
<sequence>MMSARRGSQVFTVGVAVGISSIVGYALLAIIGRLLTPNDFGLFVSYWGVLFGLASSLSTIEQEAARQSAEGDIRGSAPIGKVAVAASIIAVLAAAVTLIPPVAGRLYGDSHSKLGFLVLLAVLGFSMQFMVRGLLVGSGKIRSYGALVITEASVRLVALLAIWLTVGVTLGTAAAAVAVGAYAWLGWARNARRNTSTPPPPHRGPQLWRAPFRRAGSLMFAAALTACIITGYPTMVAAFSGGPLGPEGGTVFAALTASRVPLLFVAPLQALAVPAIVRWRLDDAPGLNARQWIIRGACATVAIATIGAAGAWFVGPWAVRIAFGAQYVVASAAIAGLIFSACILALLQLMSAALIAFGNYRWMGIVWASAAGSTAIWLLLSPLSVVGSTVVGALVGPLVGVAVGTTVLWRLTSVSLREPAPLG</sequence>
<dbReference type="AlphaFoldDB" id="A0A1G6XWU3"/>
<evidence type="ECO:0000256" key="4">
    <source>
        <dbReference type="ARBA" id="ARBA00022989"/>
    </source>
</evidence>
<accession>A0A1G6XWU3</accession>
<evidence type="ECO:0000256" key="5">
    <source>
        <dbReference type="ARBA" id="ARBA00023136"/>
    </source>
</evidence>
<evidence type="ECO:0000313" key="7">
    <source>
        <dbReference type="EMBL" id="SDD82451.1"/>
    </source>
</evidence>
<dbReference type="Proteomes" id="UP000199039">
    <property type="component" value="Unassembled WGS sequence"/>
</dbReference>
<evidence type="ECO:0000256" key="1">
    <source>
        <dbReference type="ARBA" id="ARBA00004651"/>
    </source>
</evidence>
<evidence type="ECO:0000256" key="6">
    <source>
        <dbReference type="SAM" id="Phobius"/>
    </source>
</evidence>
<evidence type="ECO:0000256" key="3">
    <source>
        <dbReference type="ARBA" id="ARBA00022692"/>
    </source>
</evidence>
<evidence type="ECO:0000256" key="2">
    <source>
        <dbReference type="ARBA" id="ARBA00022475"/>
    </source>
</evidence>
<feature type="transmembrane region" description="Helical" evidence="6">
    <location>
        <begin position="260"/>
        <end position="281"/>
    </location>
</feature>
<keyword evidence="5 6" id="KW-0472">Membrane</keyword>
<proteinExistence type="predicted"/>
<feature type="transmembrane region" description="Helical" evidence="6">
    <location>
        <begin position="82"/>
        <end position="102"/>
    </location>
</feature>
<keyword evidence="2" id="KW-1003">Cell membrane</keyword>
<keyword evidence="8" id="KW-1185">Reference proteome</keyword>
<dbReference type="STRING" id="1814289.SAMN05216410_0226"/>
<protein>
    <submittedName>
        <fullName evidence="7">Membrane protein involved in the export of O-antigen and teichoic acid</fullName>
    </submittedName>
</protein>
<keyword evidence="4 6" id="KW-1133">Transmembrane helix</keyword>
<feature type="transmembrane region" description="Helical" evidence="6">
    <location>
        <begin position="114"/>
        <end position="131"/>
    </location>
</feature>
<evidence type="ECO:0000313" key="8">
    <source>
        <dbReference type="Proteomes" id="UP000199039"/>
    </source>
</evidence>
<feature type="transmembrane region" description="Helical" evidence="6">
    <location>
        <begin position="218"/>
        <end position="240"/>
    </location>
</feature>